<reference evidence="2 3" key="1">
    <citation type="journal article" date="2011" name="Stand. Genomic Sci.">
        <title>Draft genome sequence of Caminibacter mediatlanticus strain TB-2, an epsilonproteobacterium isolated from a deep-sea hydrothermal vent.</title>
        <authorList>
            <person name="Giovannelli D."/>
            <person name="Ferriera S."/>
            <person name="Johnson J."/>
            <person name="Kravitz S."/>
            <person name="Perez-Rodriguez I."/>
            <person name="Ricci J."/>
            <person name="O'Brien C."/>
            <person name="Voordeckers J.W."/>
            <person name="Bini E."/>
            <person name="Vetriani C."/>
        </authorList>
    </citation>
    <scope>NUCLEOTIDE SEQUENCE [LARGE SCALE GENOMIC DNA]</scope>
    <source>
        <strain evidence="2 3">TB-2</strain>
    </source>
</reference>
<name>A0AAI9AGN5_9BACT</name>
<organism evidence="2 3">
    <name type="scientific">Caminibacter mediatlanticus TB-2</name>
    <dbReference type="NCBI Taxonomy" id="391592"/>
    <lineage>
        <taxon>Bacteria</taxon>
        <taxon>Pseudomonadati</taxon>
        <taxon>Campylobacterota</taxon>
        <taxon>Epsilonproteobacteria</taxon>
        <taxon>Nautiliales</taxon>
        <taxon>Nautiliaceae</taxon>
        <taxon>Caminibacter</taxon>
    </lineage>
</organism>
<feature type="domain" description="Gfo/Idh/MocA-like oxidoreductase N-terminal" evidence="1">
    <location>
        <begin position="3"/>
        <end position="129"/>
    </location>
</feature>
<gene>
    <name evidence="2" type="ORF">CMTB2_04372</name>
</gene>
<protein>
    <submittedName>
        <fullName evidence="2">Predicted dehydrogenase</fullName>
    </submittedName>
</protein>
<dbReference type="Pfam" id="PF01408">
    <property type="entry name" value="GFO_IDH_MocA"/>
    <property type="match status" value="1"/>
</dbReference>
<dbReference type="Gene3D" id="3.40.50.720">
    <property type="entry name" value="NAD(P)-binding Rossmann-like Domain"/>
    <property type="match status" value="1"/>
</dbReference>
<evidence type="ECO:0000259" key="1">
    <source>
        <dbReference type="Pfam" id="PF01408"/>
    </source>
</evidence>
<dbReference type="InterPro" id="IPR036291">
    <property type="entry name" value="NAD(P)-bd_dom_sf"/>
</dbReference>
<dbReference type="PANTHER" id="PTHR43377">
    <property type="entry name" value="BILIVERDIN REDUCTASE A"/>
    <property type="match status" value="1"/>
</dbReference>
<dbReference type="AlphaFoldDB" id="A0AAI9AGN5"/>
<dbReference type="InterPro" id="IPR051450">
    <property type="entry name" value="Gfo/Idh/MocA_Oxidoreductases"/>
</dbReference>
<evidence type="ECO:0000313" key="2">
    <source>
        <dbReference type="EMBL" id="EDM23160.1"/>
    </source>
</evidence>
<dbReference type="InterPro" id="IPR000683">
    <property type="entry name" value="Gfo/Idh/MocA-like_OxRdtase_N"/>
</dbReference>
<dbReference type="Proteomes" id="UP000003288">
    <property type="component" value="Unassembled WGS sequence"/>
</dbReference>
<evidence type="ECO:0000313" key="3">
    <source>
        <dbReference type="Proteomes" id="UP000003288"/>
    </source>
</evidence>
<sequence>MYKIAIVGVGQLGSRYLQGLAVSDIEISLEIVEPFDRSIKLAQSRLKEIENKAIMNIKWLKDIKDLSDKIDLVIVTTTADVRSNIVKYLLKNKIVNNLLLEKVLFQKEDDFYDIEKLLKEKNVKCWVNHPRRIYPFYQKLKEKLKNKKIFLDFKGSNWGLACNGMHFIDLLSYLTDSYELNIETKYLEKRIYNSKREKFKEINGMLIGTLDQHIFSLYSTIYNISNCLKIIADDLIYEINESTGEYKIWDGEKWQTKNERIIFYQSEITPSLVKDIFEENCKLPTYTESMKLHIPFIKELTKHFKTFGSFNYCPIT</sequence>
<proteinExistence type="predicted"/>
<dbReference type="GO" id="GO:0000166">
    <property type="term" value="F:nucleotide binding"/>
    <property type="evidence" value="ECO:0007669"/>
    <property type="project" value="InterPro"/>
</dbReference>
<dbReference type="SUPFAM" id="SSF51735">
    <property type="entry name" value="NAD(P)-binding Rossmann-fold domains"/>
    <property type="match status" value="1"/>
</dbReference>
<dbReference type="EMBL" id="ABCJ01000008">
    <property type="protein sequence ID" value="EDM23160.1"/>
    <property type="molecule type" value="Genomic_DNA"/>
</dbReference>
<dbReference type="RefSeq" id="WP_007475138.1">
    <property type="nucleotide sequence ID" value="NZ_ABCJ01000008.1"/>
</dbReference>
<dbReference type="PANTHER" id="PTHR43377:SF1">
    <property type="entry name" value="BILIVERDIN REDUCTASE A"/>
    <property type="match status" value="1"/>
</dbReference>
<comment type="caution">
    <text evidence="2">The sequence shown here is derived from an EMBL/GenBank/DDBJ whole genome shotgun (WGS) entry which is preliminary data.</text>
</comment>
<accession>A0AAI9AGN5</accession>